<dbReference type="OrthoDB" id="1711136at2759"/>
<feature type="region of interest" description="Disordered" evidence="2">
    <location>
        <begin position="182"/>
        <end position="216"/>
    </location>
</feature>
<keyword evidence="1" id="KW-0479">Metal-binding</keyword>
<dbReference type="PROSITE" id="PS50089">
    <property type="entry name" value="ZF_RING_2"/>
    <property type="match status" value="1"/>
</dbReference>
<dbReference type="Gene3D" id="3.90.70.200">
    <property type="entry name" value="Plus-3 domain"/>
    <property type="match status" value="1"/>
</dbReference>
<feature type="region of interest" description="Disordered" evidence="2">
    <location>
        <begin position="247"/>
        <end position="304"/>
    </location>
</feature>
<dbReference type="GeneID" id="23866566"/>
<evidence type="ECO:0000256" key="1">
    <source>
        <dbReference type="PROSITE-ProRule" id="PRU00175"/>
    </source>
</evidence>
<dbReference type="InterPro" id="IPR001841">
    <property type="entry name" value="Znf_RING"/>
</dbReference>
<dbReference type="GO" id="GO:0003677">
    <property type="term" value="F:DNA binding"/>
    <property type="evidence" value="ECO:0007669"/>
    <property type="project" value="InterPro"/>
</dbReference>
<dbReference type="SMART" id="SM00184">
    <property type="entry name" value="RING"/>
    <property type="match status" value="1"/>
</dbReference>
<feature type="domain" description="RING-type" evidence="3">
    <location>
        <begin position="360"/>
        <end position="395"/>
    </location>
</feature>
<evidence type="ECO:0000256" key="2">
    <source>
        <dbReference type="SAM" id="MobiDB-lite"/>
    </source>
</evidence>
<proteinExistence type="predicted"/>
<dbReference type="InterPro" id="IPR004343">
    <property type="entry name" value="Plus-3_dom"/>
</dbReference>
<keyword evidence="1" id="KW-0862">Zinc</keyword>
<dbReference type="PANTHER" id="PTHR22696:SF1">
    <property type="entry name" value="E3 UBIQUITIN-PROTEIN LIGASE RNF26"/>
    <property type="match status" value="1"/>
</dbReference>
<dbReference type="Pfam" id="PF03126">
    <property type="entry name" value="Plus-3"/>
    <property type="match status" value="1"/>
</dbReference>
<dbReference type="VEuPathDB" id="TriTrypDB:Tbg972.11.13910"/>
<gene>
    <name evidence="4" type="ORF">TbgDal_XI13910</name>
</gene>
<dbReference type="RefSeq" id="XP_011780536.1">
    <property type="nucleotide sequence ID" value="XM_011782234.1"/>
</dbReference>
<dbReference type="AlphaFoldDB" id="D0A9C1"/>
<dbReference type="Gene3D" id="3.30.40.10">
    <property type="entry name" value="Zinc/RING finger domain, C3HC4 (zinc finger)"/>
    <property type="match status" value="1"/>
</dbReference>
<dbReference type="GO" id="GO:0006511">
    <property type="term" value="P:ubiquitin-dependent protein catabolic process"/>
    <property type="evidence" value="ECO:0007669"/>
    <property type="project" value="TreeGrafter"/>
</dbReference>
<feature type="compositionally biased region" description="Polar residues" evidence="2">
    <location>
        <begin position="256"/>
        <end position="281"/>
    </location>
</feature>
<protein>
    <recommendedName>
        <fullName evidence="3">RING-type domain-containing protein</fullName>
    </recommendedName>
</protein>
<accession>D0A9C1</accession>
<dbReference type="KEGG" id="tbg:TbgDal_XI13910"/>
<dbReference type="Proteomes" id="UP000002316">
    <property type="component" value="Chromosome 11"/>
</dbReference>
<dbReference type="EMBL" id="FN554974">
    <property type="protein sequence ID" value="CBH18272.1"/>
    <property type="molecule type" value="Genomic_DNA"/>
</dbReference>
<name>D0A9C1_TRYB9</name>
<evidence type="ECO:0000313" key="5">
    <source>
        <dbReference type="Proteomes" id="UP000002316"/>
    </source>
</evidence>
<dbReference type="PANTHER" id="PTHR22696">
    <property type="entry name" value="E3 UBIQUITIN-PROTEIN LIGASE RNF26"/>
    <property type="match status" value="1"/>
</dbReference>
<dbReference type="GO" id="GO:0061630">
    <property type="term" value="F:ubiquitin protein ligase activity"/>
    <property type="evidence" value="ECO:0007669"/>
    <property type="project" value="TreeGrafter"/>
</dbReference>
<evidence type="ECO:0000259" key="3">
    <source>
        <dbReference type="PROSITE" id="PS50089"/>
    </source>
</evidence>
<dbReference type="GO" id="GO:0008270">
    <property type="term" value="F:zinc ion binding"/>
    <property type="evidence" value="ECO:0007669"/>
    <property type="project" value="UniProtKB-KW"/>
</dbReference>
<dbReference type="GO" id="GO:0016567">
    <property type="term" value="P:protein ubiquitination"/>
    <property type="evidence" value="ECO:0007669"/>
    <property type="project" value="TreeGrafter"/>
</dbReference>
<dbReference type="SUPFAM" id="SSF57850">
    <property type="entry name" value="RING/U-box"/>
    <property type="match status" value="1"/>
</dbReference>
<reference evidence="5" key="1">
    <citation type="journal article" date="2010" name="PLoS Negl. Trop. Dis.">
        <title>The genome sequence of Trypanosoma brucei gambiense, causative agent of chronic human african trypanosomiasis.</title>
        <authorList>
            <person name="Jackson A.P."/>
            <person name="Sanders M."/>
            <person name="Berry A."/>
            <person name="McQuillan J."/>
            <person name="Aslett M.A."/>
            <person name="Quail M.A."/>
            <person name="Chukualim B."/>
            <person name="Capewell P."/>
            <person name="MacLeod A."/>
            <person name="Melville S.E."/>
            <person name="Gibson W."/>
            <person name="Barry J.D."/>
            <person name="Berriman M."/>
            <person name="Hertz-Fowler C."/>
        </authorList>
    </citation>
    <scope>NUCLEOTIDE SEQUENCE [LARGE SCALE GENOMIC DNA]</scope>
    <source>
        <strain evidence="5">MHOM/CI/86/DAL972</strain>
    </source>
</reference>
<sequence>MLFYITPFPHSEVMRVEEQRQLFLAAKEAQLVRNEATQIILSDASHHSALHGAFVRVLVELPDQSDSYIIARVGAVTTGEPYDGFSHNTSTRTDKYLVLVLPHSLASINGTQYQLNSISNSPMTEDEFNLWLSTMQEPGSVPACAYRGVVEDTDAHLYLESSKIPSRQELLAIGGRIHALGSAASQNSRNPNSRRRRSNNGSSEQSLQQPEWMPKEQQMAIPRISSGNGATLGSIAGMQDYSAFMANPTGGAGPQNGANFNHTNSDPLPSTAGVTEGTNEPSLFVEPTTPRPASATEQELDLPSRHQIRQDILNKLNHRSVVFPQNIDELKLSQLRLVERDMIEYLEHVRDVLSSKQENCVVCLDHVPTVISLPCRHKVLCRLCASAVSTCPVCRSHLFELFEPKEI</sequence>
<organism evidence="4 5">
    <name type="scientific">Trypanosoma brucei gambiense (strain MHOM/CI/86/DAL972)</name>
    <dbReference type="NCBI Taxonomy" id="679716"/>
    <lineage>
        <taxon>Eukaryota</taxon>
        <taxon>Discoba</taxon>
        <taxon>Euglenozoa</taxon>
        <taxon>Kinetoplastea</taxon>
        <taxon>Metakinetoplastina</taxon>
        <taxon>Trypanosomatida</taxon>
        <taxon>Trypanosomatidae</taxon>
        <taxon>Trypanosoma</taxon>
    </lineage>
</organism>
<dbReference type="Pfam" id="PF13920">
    <property type="entry name" value="zf-C3HC4_3"/>
    <property type="match status" value="1"/>
</dbReference>
<dbReference type="SUPFAM" id="SSF159042">
    <property type="entry name" value="Plus3-like"/>
    <property type="match status" value="1"/>
</dbReference>
<dbReference type="InterPro" id="IPR013083">
    <property type="entry name" value="Znf_RING/FYVE/PHD"/>
</dbReference>
<keyword evidence="1" id="KW-0863">Zinc-finger</keyword>
<dbReference type="SMART" id="SM00719">
    <property type="entry name" value="Plus3"/>
    <property type="match status" value="1"/>
</dbReference>
<dbReference type="InterPro" id="IPR036128">
    <property type="entry name" value="Plus3-like_sf"/>
</dbReference>
<evidence type="ECO:0000313" key="4">
    <source>
        <dbReference type="EMBL" id="CBH18272.1"/>
    </source>
</evidence>